<dbReference type="GO" id="GO:0005524">
    <property type="term" value="F:ATP binding"/>
    <property type="evidence" value="ECO:0007669"/>
    <property type="project" value="UniProtKB-UniRule"/>
</dbReference>
<feature type="region of interest" description="Disordered" evidence="5">
    <location>
        <begin position="1"/>
        <end position="20"/>
    </location>
</feature>
<dbReference type="PANTHER" id="PTHR43585:SF2">
    <property type="entry name" value="ATP-GRASP ENZYME FSQD"/>
    <property type="match status" value="1"/>
</dbReference>
<keyword evidence="1" id="KW-0436">Ligase</keyword>
<dbReference type="InterPro" id="IPR052032">
    <property type="entry name" value="ATP-dep_AA_Ligase"/>
</dbReference>
<evidence type="ECO:0000256" key="2">
    <source>
        <dbReference type="ARBA" id="ARBA00022741"/>
    </source>
</evidence>
<dbReference type="AlphaFoldDB" id="A0A5N5EN24"/>
<dbReference type="InterPro" id="IPR011761">
    <property type="entry name" value="ATP-grasp"/>
</dbReference>
<protein>
    <submittedName>
        <fullName evidence="7">Biotin carboxylase</fullName>
    </submittedName>
</protein>
<feature type="compositionally biased region" description="Basic and acidic residues" evidence="5">
    <location>
        <begin position="1"/>
        <end position="16"/>
    </location>
</feature>
<organism evidence="7 8">
    <name type="scientific">Streptomyces arboris</name>
    <dbReference type="NCBI Taxonomy" id="2600619"/>
    <lineage>
        <taxon>Bacteria</taxon>
        <taxon>Bacillati</taxon>
        <taxon>Actinomycetota</taxon>
        <taxon>Actinomycetes</taxon>
        <taxon>Kitasatosporales</taxon>
        <taxon>Streptomycetaceae</taxon>
        <taxon>Streptomyces</taxon>
    </lineage>
</organism>
<keyword evidence="8" id="KW-1185">Reference proteome</keyword>
<evidence type="ECO:0000256" key="5">
    <source>
        <dbReference type="SAM" id="MobiDB-lite"/>
    </source>
</evidence>
<proteinExistence type="predicted"/>
<dbReference type="EMBL" id="VYUA01000104">
    <property type="protein sequence ID" value="KAB2587494.1"/>
    <property type="molecule type" value="Genomic_DNA"/>
</dbReference>
<dbReference type="InterPro" id="IPR013815">
    <property type="entry name" value="ATP_grasp_subdomain_1"/>
</dbReference>
<sequence>MSKHSEHGGHSEHDGRSGNGGHIIVIHRWRDRHAHYEEYVDHRTHRVTYVTTELALDSVPGGAAAARTVPATDDLDAVWRAVTELRTHFGVPERVVALNEGDLDTAAVIRERLGCAGQTSAALARFRDKLTMNQVTADAGIPAPVFADAPDEAAVLAFAERHGWPVVVKPRRGTASRGVVRLDSEADLPLLRTSPPEPRLVQQFCANPIFHIDGLWTGEELGPWRASRYVNTCVDFTQGEALGSVEVDDPELLRPMAEFTSRLARALGPEPWVFHLEAFVGAYADGSPSIQFLEAGYRVGGAEIPFVWREVHGIDLAGAAADVQLGRRPELPVPDVWRTGGWLLVPSPVPAPCRVTAWELPEPPTSDEGPYALVVPTVGQVVPRVGGYEHVGARFRFLGESSGDVEKAILRTAAQFRLECVPERGARVACGLDR</sequence>
<dbReference type="Gene3D" id="3.30.470.20">
    <property type="entry name" value="ATP-grasp fold, B domain"/>
    <property type="match status" value="1"/>
</dbReference>
<evidence type="ECO:0000256" key="3">
    <source>
        <dbReference type="ARBA" id="ARBA00022840"/>
    </source>
</evidence>
<accession>A0A5N5EN24</accession>
<feature type="domain" description="ATP-grasp" evidence="6">
    <location>
        <begin position="133"/>
        <end position="325"/>
    </location>
</feature>
<comment type="caution">
    <text evidence="7">The sequence shown here is derived from an EMBL/GenBank/DDBJ whole genome shotgun (WGS) entry which is preliminary data.</text>
</comment>
<dbReference type="Gene3D" id="3.40.50.20">
    <property type="match status" value="1"/>
</dbReference>
<dbReference type="Gene3D" id="3.30.1490.20">
    <property type="entry name" value="ATP-grasp fold, A domain"/>
    <property type="match status" value="1"/>
</dbReference>
<name>A0A5N5EN24_9ACTN</name>
<dbReference type="RefSeq" id="WP_151514216.1">
    <property type="nucleotide sequence ID" value="NZ_VYUA01000104.1"/>
</dbReference>
<evidence type="ECO:0000256" key="4">
    <source>
        <dbReference type="PROSITE-ProRule" id="PRU00409"/>
    </source>
</evidence>
<keyword evidence="3 4" id="KW-0067">ATP-binding</keyword>
<dbReference type="SUPFAM" id="SSF56059">
    <property type="entry name" value="Glutathione synthetase ATP-binding domain-like"/>
    <property type="match status" value="1"/>
</dbReference>
<dbReference type="GO" id="GO:0016874">
    <property type="term" value="F:ligase activity"/>
    <property type="evidence" value="ECO:0007669"/>
    <property type="project" value="UniProtKB-KW"/>
</dbReference>
<gene>
    <name evidence="7" type="ORF">F5983_37700</name>
</gene>
<evidence type="ECO:0000256" key="1">
    <source>
        <dbReference type="ARBA" id="ARBA00022598"/>
    </source>
</evidence>
<evidence type="ECO:0000313" key="7">
    <source>
        <dbReference type="EMBL" id="KAB2587494.1"/>
    </source>
</evidence>
<dbReference type="Proteomes" id="UP000326907">
    <property type="component" value="Unassembled WGS sequence"/>
</dbReference>
<dbReference type="PROSITE" id="PS50975">
    <property type="entry name" value="ATP_GRASP"/>
    <property type="match status" value="1"/>
</dbReference>
<keyword evidence="2 4" id="KW-0547">Nucleotide-binding</keyword>
<reference evidence="7 8" key="1">
    <citation type="submission" date="2019-09" db="EMBL/GenBank/DDBJ databases">
        <authorList>
            <person name="Liu P."/>
        </authorList>
    </citation>
    <scope>NUCLEOTIDE SEQUENCE [LARGE SCALE GENOMIC DNA]</scope>
    <source>
        <strain evidence="7 8">TRM68085</strain>
    </source>
</reference>
<dbReference type="GO" id="GO:0046872">
    <property type="term" value="F:metal ion binding"/>
    <property type="evidence" value="ECO:0007669"/>
    <property type="project" value="InterPro"/>
</dbReference>
<dbReference type="PANTHER" id="PTHR43585">
    <property type="entry name" value="FUMIPYRROLE BIOSYNTHESIS PROTEIN C"/>
    <property type="match status" value="1"/>
</dbReference>
<evidence type="ECO:0000313" key="8">
    <source>
        <dbReference type="Proteomes" id="UP000326907"/>
    </source>
</evidence>
<evidence type="ECO:0000259" key="6">
    <source>
        <dbReference type="PROSITE" id="PS50975"/>
    </source>
</evidence>